<gene>
    <name evidence="1" type="ORF">FA95DRAFT_1564425</name>
</gene>
<proteinExistence type="predicted"/>
<reference evidence="1" key="2">
    <citation type="journal article" date="2022" name="New Phytol.">
        <title>Evolutionary transition to the ectomycorrhizal habit in the genomes of a hyperdiverse lineage of mushroom-forming fungi.</title>
        <authorList>
            <person name="Looney B."/>
            <person name="Miyauchi S."/>
            <person name="Morin E."/>
            <person name="Drula E."/>
            <person name="Courty P.E."/>
            <person name="Kohler A."/>
            <person name="Kuo A."/>
            <person name="LaButti K."/>
            <person name="Pangilinan J."/>
            <person name="Lipzen A."/>
            <person name="Riley R."/>
            <person name="Andreopoulos W."/>
            <person name="He G."/>
            <person name="Johnson J."/>
            <person name="Nolan M."/>
            <person name="Tritt A."/>
            <person name="Barry K.W."/>
            <person name="Grigoriev I.V."/>
            <person name="Nagy L.G."/>
            <person name="Hibbett D."/>
            <person name="Henrissat B."/>
            <person name="Matheny P.B."/>
            <person name="Labbe J."/>
            <person name="Martin F.M."/>
        </authorList>
    </citation>
    <scope>NUCLEOTIDE SEQUENCE</scope>
    <source>
        <strain evidence="1">FP105234-sp</strain>
    </source>
</reference>
<protein>
    <submittedName>
        <fullName evidence="1">Uncharacterized protein</fullName>
    </submittedName>
</protein>
<accession>A0ACB8RFC7</accession>
<dbReference type="EMBL" id="MU276071">
    <property type="protein sequence ID" value="KAI0042331.1"/>
    <property type="molecule type" value="Genomic_DNA"/>
</dbReference>
<evidence type="ECO:0000313" key="2">
    <source>
        <dbReference type="Proteomes" id="UP000814033"/>
    </source>
</evidence>
<sequence length="172" mass="18214">MYNDLRTPDPTQSLSSLDGPQVIEAVTASQSQELTPAEDSITALEIQICIMRAERAAIVAKIPTLFAQLHAMRSKVADADTTDSAAPILLKLDNALSTARRYMQEDGVATHLQGSSQINRKSDEAGVPEARLGSEALEMSANNGDPVMLRDSGGAPSVANDGKGKGNDHTKL</sequence>
<organism evidence="1 2">
    <name type="scientific">Auriscalpium vulgare</name>
    <dbReference type="NCBI Taxonomy" id="40419"/>
    <lineage>
        <taxon>Eukaryota</taxon>
        <taxon>Fungi</taxon>
        <taxon>Dikarya</taxon>
        <taxon>Basidiomycota</taxon>
        <taxon>Agaricomycotina</taxon>
        <taxon>Agaricomycetes</taxon>
        <taxon>Russulales</taxon>
        <taxon>Auriscalpiaceae</taxon>
        <taxon>Auriscalpium</taxon>
    </lineage>
</organism>
<keyword evidence="2" id="KW-1185">Reference proteome</keyword>
<comment type="caution">
    <text evidence="1">The sequence shown here is derived from an EMBL/GenBank/DDBJ whole genome shotgun (WGS) entry which is preliminary data.</text>
</comment>
<evidence type="ECO:0000313" key="1">
    <source>
        <dbReference type="EMBL" id="KAI0042331.1"/>
    </source>
</evidence>
<name>A0ACB8RFC7_9AGAM</name>
<reference evidence="1" key="1">
    <citation type="submission" date="2021-02" db="EMBL/GenBank/DDBJ databases">
        <authorList>
            <consortium name="DOE Joint Genome Institute"/>
            <person name="Ahrendt S."/>
            <person name="Looney B.P."/>
            <person name="Miyauchi S."/>
            <person name="Morin E."/>
            <person name="Drula E."/>
            <person name="Courty P.E."/>
            <person name="Chicoki N."/>
            <person name="Fauchery L."/>
            <person name="Kohler A."/>
            <person name="Kuo A."/>
            <person name="Labutti K."/>
            <person name="Pangilinan J."/>
            <person name="Lipzen A."/>
            <person name="Riley R."/>
            <person name="Andreopoulos W."/>
            <person name="He G."/>
            <person name="Johnson J."/>
            <person name="Barry K.W."/>
            <person name="Grigoriev I.V."/>
            <person name="Nagy L."/>
            <person name="Hibbett D."/>
            <person name="Henrissat B."/>
            <person name="Matheny P.B."/>
            <person name="Labbe J."/>
            <person name="Martin F."/>
        </authorList>
    </citation>
    <scope>NUCLEOTIDE SEQUENCE</scope>
    <source>
        <strain evidence="1">FP105234-sp</strain>
    </source>
</reference>
<dbReference type="Proteomes" id="UP000814033">
    <property type="component" value="Unassembled WGS sequence"/>
</dbReference>